<dbReference type="AlphaFoldDB" id="A0A4Q7NT11"/>
<dbReference type="Pfam" id="PF00072">
    <property type="entry name" value="Response_reg"/>
    <property type="match status" value="1"/>
</dbReference>
<dbReference type="Proteomes" id="UP000293638">
    <property type="component" value="Unassembled WGS sequence"/>
</dbReference>
<proteinExistence type="predicted"/>
<dbReference type="GO" id="GO:0000160">
    <property type="term" value="P:phosphorelay signal transduction system"/>
    <property type="evidence" value="ECO:0007669"/>
    <property type="project" value="InterPro"/>
</dbReference>
<dbReference type="PROSITE" id="PS50110">
    <property type="entry name" value="RESPONSE_REGULATORY"/>
    <property type="match status" value="1"/>
</dbReference>
<dbReference type="SMART" id="SM00448">
    <property type="entry name" value="REC"/>
    <property type="match status" value="1"/>
</dbReference>
<comment type="caution">
    <text evidence="4">The sequence shown here is derived from an EMBL/GenBank/DDBJ whole genome shotgun (WGS) entry which is preliminary data.</text>
</comment>
<evidence type="ECO:0000259" key="3">
    <source>
        <dbReference type="PROSITE" id="PS50110"/>
    </source>
</evidence>
<dbReference type="InterPro" id="IPR001789">
    <property type="entry name" value="Sig_transdc_resp-reg_receiver"/>
</dbReference>
<reference evidence="4 5" key="1">
    <citation type="submission" date="2019-02" db="EMBL/GenBank/DDBJ databases">
        <title>Genomic Encyclopedia of Type Strains, Phase IV (KMG-IV): sequencing the most valuable type-strain genomes for metagenomic binning, comparative biology and taxonomic classification.</title>
        <authorList>
            <person name="Goeker M."/>
        </authorList>
    </citation>
    <scope>NUCLEOTIDE SEQUENCE [LARGE SCALE GENOMIC DNA]</scope>
    <source>
        <strain evidence="4 5">DSM 45622</strain>
    </source>
</reference>
<dbReference type="Gene3D" id="3.40.50.2300">
    <property type="match status" value="1"/>
</dbReference>
<sequence length="125" mass="12999">MARVLVVEDDPDVRFLLAAQLRRADHEARCVASGEEAVALLASGPAPEVAIVDVGLPGADGFSVLDSLARAGLRAERVVMVTASPAVQLADRVRAQGARYLAKPYAAVDLLQVVAQALAQTQALG</sequence>
<dbReference type="EMBL" id="SGXD01000002">
    <property type="protein sequence ID" value="RZS89928.1"/>
    <property type="molecule type" value="Genomic_DNA"/>
</dbReference>
<dbReference type="PANTHER" id="PTHR44591">
    <property type="entry name" value="STRESS RESPONSE REGULATOR PROTEIN 1"/>
    <property type="match status" value="1"/>
</dbReference>
<accession>A0A4Q7NT11</accession>
<dbReference type="InterPro" id="IPR011006">
    <property type="entry name" value="CheY-like_superfamily"/>
</dbReference>
<name>A0A4Q7NT11_9ACTN</name>
<dbReference type="RefSeq" id="WP_165400202.1">
    <property type="nucleotide sequence ID" value="NZ_SGXD01000002.1"/>
</dbReference>
<feature type="domain" description="Response regulatory" evidence="3">
    <location>
        <begin position="3"/>
        <end position="118"/>
    </location>
</feature>
<gene>
    <name evidence="4" type="ORF">EV189_1708</name>
</gene>
<evidence type="ECO:0000313" key="4">
    <source>
        <dbReference type="EMBL" id="RZS89928.1"/>
    </source>
</evidence>
<protein>
    <submittedName>
        <fullName evidence="4">Response regulator receiver domain-containing protein</fullName>
    </submittedName>
</protein>
<organism evidence="4 5">
    <name type="scientific">Motilibacter rhizosphaerae</name>
    <dbReference type="NCBI Taxonomy" id="598652"/>
    <lineage>
        <taxon>Bacteria</taxon>
        <taxon>Bacillati</taxon>
        <taxon>Actinomycetota</taxon>
        <taxon>Actinomycetes</taxon>
        <taxon>Motilibacterales</taxon>
        <taxon>Motilibacteraceae</taxon>
        <taxon>Motilibacter</taxon>
    </lineage>
</organism>
<dbReference type="PANTHER" id="PTHR44591:SF3">
    <property type="entry name" value="RESPONSE REGULATORY DOMAIN-CONTAINING PROTEIN"/>
    <property type="match status" value="1"/>
</dbReference>
<dbReference type="InterPro" id="IPR050595">
    <property type="entry name" value="Bact_response_regulator"/>
</dbReference>
<keyword evidence="5" id="KW-1185">Reference proteome</keyword>
<keyword evidence="1 2" id="KW-0597">Phosphoprotein</keyword>
<feature type="modified residue" description="4-aspartylphosphate" evidence="2">
    <location>
        <position position="53"/>
    </location>
</feature>
<dbReference type="SUPFAM" id="SSF52172">
    <property type="entry name" value="CheY-like"/>
    <property type="match status" value="1"/>
</dbReference>
<evidence type="ECO:0000256" key="2">
    <source>
        <dbReference type="PROSITE-ProRule" id="PRU00169"/>
    </source>
</evidence>
<evidence type="ECO:0000256" key="1">
    <source>
        <dbReference type="ARBA" id="ARBA00022553"/>
    </source>
</evidence>
<evidence type="ECO:0000313" key="5">
    <source>
        <dbReference type="Proteomes" id="UP000293638"/>
    </source>
</evidence>